<dbReference type="EMBL" id="KN824378">
    <property type="protein sequence ID" value="KIM21577.1"/>
    <property type="molecule type" value="Genomic_DNA"/>
</dbReference>
<reference evidence="2 3" key="1">
    <citation type="submission" date="2014-04" db="EMBL/GenBank/DDBJ databases">
        <authorList>
            <consortium name="DOE Joint Genome Institute"/>
            <person name="Kuo A."/>
            <person name="Zuccaro A."/>
            <person name="Kohler A."/>
            <person name="Nagy L.G."/>
            <person name="Floudas D."/>
            <person name="Copeland A."/>
            <person name="Barry K.W."/>
            <person name="Cichocki N."/>
            <person name="Veneault-Fourrey C."/>
            <person name="LaButti K."/>
            <person name="Lindquist E.A."/>
            <person name="Lipzen A."/>
            <person name="Lundell T."/>
            <person name="Morin E."/>
            <person name="Murat C."/>
            <person name="Sun H."/>
            <person name="Tunlid A."/>
            <person name="Henrissat B."/>
            <person name="Grigoriev I.V."/>
            <person name="Hibbett D.S."/>
            <person name="Martin F."/>
            <person name="Nordberg H.P."/>
            <person name="Cantor M.N."/>
            <person name="Hua S.X."/>
        </authorList>
    </citation>
    <scope>NUCLEOTIDE SEQUENCE [LARGE SCALE GENOMIC DNA]</scope>
    <source>
        <strain evidence="2 3">MAFF 305830</strain>
    </source>
</reference>
<evidence type="ECO:0000313" key="3">
    <source>
        <dbReference type="Proteomes" id="UP000054097"/>
    </source>
</evidence>
<evidence type="ECO:0000256" key="1">
    <source>
        <dbReference type="SAM" id="MobiDB-lite"/>
    </source>
</evidence>
<feature type="compositionally biased region" description="Polar residues" evidence="1">
    <location>
        <begin position="107"/>
        <end position="129"/>
    </location>
</feature>
<reference evidence="3" key="2">
    <citation type="submission" date="2015-01" db="EMBL/GenBank/DDBJ databases">
        <title>Evolutionary Origins and Diversification of the Mycorrhizal Mutualists.</title>
        <authorList>
            <consortium name="DOE Joint Genome Institute"/>
            <consortium name="Mycorrhizal Genomics Consortium"/>
            <person name="Kohler A."/>
            <person name="Kuo A."/>
            <person name="Nagy L.G."/>
            <person name="Floudas D."/>
            <person name="Copeland A."/>
            <person name="Barry K.W."/>
            <person name="Cichocki N."/>
            <person name="Veneault-Fourrey C."/>
            <person name="LaButti K."/>
            <person name="Lindquist E.A."/>
            <person name="Lipzen A."/>
            <person name="Lundell T."/>
            <person name="Morin E."/>
            <person name="Murat C."/>
            <person name="Riley R."/>
            <person name="Ohm R."/>
            <person name="Sun H."/>
            <person name="Tunlid A."/>
            <person name="Henrissat B."/>
            <person name="Grigoriev I.V."/>
            <person name="Hibbett D.S."/>
            <person name="Martin F."/>
        </authorList>
    </citation>
    <scope>NUCLEOTIDE SEQUENCE [LARGE SCALE GENOMIC DNA]</scope>
    <source>
        <strain evidence="3">MAFF 305830</strain>
    </source>
</reference>
<dbReference type="Proteomes" id="UP000054097">
    <property type="component" value="Unassembled WGS sequence"/>
</dbReference>
<dbReference type="HOGENOM" id="CLU_1950140_0_0_1"/>
<feature type="region of interest" description="Disordered" evidence="1">
    <location>
        <begin position="87"/>
        <end position="129"/>
    </location>
</feature>
<protein>
    <submittedName>
        <fullName evidence="2">Uncharacterized protein</fullName>
    </submittedName>
</protein>
<proteinExistence type="predicted"/>
<keyword evidence="3" id="KW-1185">Reference proteome</keyword>
<name>A0A0C2WW22_SERVB</name>
<dbReference type="AlphaFoldDB" id="A0A0C2WW22"/>
<sequence length="129" mass="14170">MLLLFSALHHILHHNPGTQPKQDPSMLAITSRHTIVFWITSRIAAEKAVQVRKPTTARSSLSTTTPFQPPFFPTKHSRQGLRIVARSHGISEDPGSPISVLPELDPPSSTEPSATPVLETSTILSTRDY</sequence>
<gene>
    <name evidence="2" type="ORF">M408DRAFT_29440</name>
</gene>
<accession>A0A0C2WW22</accession>
<organism evidence="2 3">
    <name type="scientific">Serendipita vermifera MAFF 305830</name>
    <dbReference type="NCBI Taxonomy" id="933852"/>
    <lineage>
        <taxon>Eukaryota</taxon>
        <taxon>Fungi</taxon>
        <taxon>Dikarya</taxon>
        <taxon>Basidiomycota</taxon>
        <taxon>Agaricomycotina</taxon>
        <taxon>Agaricomycetes</taxon>
        <taxon>Sebacinales</taxon>
        <taxon>Serendipitaceae</taxon>
        <taxon>Serendipita</taxon>
    </lineage>
</organism>
<evidence type="ECO:0000313" key="2">
    <source>
        <dbReference type="EMBL" id="KIM21577.1"/>
    </source>
</evidence>